<dbReference type="Proteomes" id="UP000095286">
    <property type="component" value="Unplaced"/>
</dbReference>
<organism evidence="1 2">
    <name type="scientific">Rhabditophanes sp. KR3021</name>
    <dbReference type="NCBI Taxonomy" id="114890"/>
    <lineage>
        <taxon>Eukaryota</taxon>
        <taxon>Metazoa</taxon>
        <taxon>Ecdysozoa</taxon>
        <taxon>Nematoda</taxon>
        <taxon>Chromadorea</taxon>
        <taxon>Rhabditida</taxon>
        <taxon>Tylenchina</taxon>
        <taxon>Panagrolaimomorpha</taxon>
        <taxon>Strongyloidoidea</taxon>
        <taxon>Alloionematidae</taxon>
        <taxon>Rhabditophanes</taxon>
    </lineage>
</organism>
<dbReference type="WBParaSite" id="RSKR_0000332950.1">
    <property type="protein sequence ID" value="RSKR_0000332950.1"/>
    <property type="gene ID" value="RSKR_0000332950"/>
</dbReference>
<evidence type="ECO:0000313" key="1">
    <source>
        <dbReference type="Proteomes" id="UP000095286"/>
    </source>
</evidence>
<name>A0AC35TRI1_9BILA</name>
<reference evidence="2" key="1">
    <citation type="submission" date="2016-11" db="UniProtKB">
        <authorList>
            <consortium name="WormBaseParasite"/>
        </authorList>
    </citation>
    <scope>IDENTIFICATION</scope>
    <source>
        <strain evidence="2">KR3021</strain>
    </source>
</reference>
<sequence length="135" mass="15532">MLTFFLWSACIVAALLVIYQIILSSSAKFNDFWEKRKKSRLIRSSTATACTINMMDVDFIELNKMPSNYFSFGRMSESWKLSYDNDIDTETEDNEDASIYSNGHVFSVHQMPDITPSLESNKDWIGVKKEGISYL</sequence>
<protein>
    <submittedName>
        <fullName evidence="2">Secreted protein</fullName>
    </submittedName>
</protein>
<evidence type="ECO:0000313" key="2">
    <source>
        <dbReference type="WBParaSite" id="RSKR_0000332950.1"/>
    </source>
</evidence>
<accession>A0AC35TRI1</accession>
<proteinExistence type="predicted"/>